<dbReference type="SUPFAM" id="SSF50978">
    <property type="entry name" value="WD40 repeat-like"/>
    <property type="match status" value="1"/>
</dbReference>
<dbReference type="PANTHER" id="PTHR46042">
    <property type="entry name" value="DIPHTHINE METHYLTRANSFERASE"/>
    <property type="match status" value="1"/>
</dbReference>
<dbReference type="InterPro" id="IPR024977">
    <property type="entry name" value="Apc4-like_WD40_dom"/>
</dbReference>
<dbReference type="Pfam" id="PF12894">
    <property type="entry name" value="ANAPC4_WD40"/>
    <property type="match status" value="1"/>
</dbReference>
<dbReference type="AlphaFoldDB" id="A0A286US19"/>
<feature type="domain" description="Anaphase-promoting complex subunit 4-like WD40" evidence="9">
    <location>
        <begin position="91"/>
        <end position="181"/>
    </location>
</feature>
<evidence type="ECO:0000256" key="6">
    <source>
        <dbReference type="ARBA" id="ARBA00039131"/>
    </source>
</evidence>
<evidence type="ECO:0000259" key="9">
    <source>
        <dbReference type="Pfam" id="PF12894"/>
    </source>
</evidence>
<dbReference type="InterPro" id="IPR015943">
    <property type="entry name" value="WD40/YVTN_repeat-like_dom_sf"/>
</dbReference>
<dbReference type="InterPro" id="IPR001680">
    <property type="entry name" value="WD40_rpt"/>
</dbReference>
<gene>
    <name evidence="10" type="ORF">PNOK_0234500</name>
</gene>
<dbReference type="STRING" id="2282107.A0A286US19"/>
<keyword evidence="4" id="KW-0378">Hydrolase</keyword>
<dbReference type="SMART" id="SM00320">
    <property type="entry name" value="WD40"/>
    <property type="match status" value="5"/>
</dbReference>
<dbReference type="GO" id="GO:0061685">
    <property type="term" value="F:diphthine methylesterase activity"/>
    <property type="evidence" value="ECO:0007669"/>
    <property type="project" value="UniProtKB-EC"/>
</dbReference>
<proteinExistence type="inferred from homology"/>
<sequence>MTFDTDFPADSVEFCPALGNEDILACGTYKILQNDSQISTTTTDATEDEPGDIGSQKSSRRRIGKCILLRATENDNVEVLQEIDLPAILDLKWSPYSNLLAIADSEGHVTLQKLTAEVLLQEIQKVQCRPDSILCLSLDWSNRRTPNYPGSIAVSCSDGSVSILDVDSTGSYSENLSWHAHDFEPWITAWNYWNSNVVYSGGDDLKLKAWDVRQSPTTPISVNKRFDAGVTSIQSHPYSENIIAVGSYDSRVRIIDVRKFGVPVTEADVGGGAWRVKWHPNSRRSTDLLVACMHDGFKVLRFSESVVGVEASSISIDSEWEIIKRFDEHQSLAYGVDWSNSNSKDSDTLIASCSFYDHVLHTWRG</sequence>
<dbReference type="GO" id="GO:0005737">
    <property type="term" value="C:cytoplasm"/>
    <property type="evidence" value="ECO:0007669"/>
    <property type="project" value="TreeGrafter"/>
</dbReference>
<dbReference type="Pfam" id="PF00400">
    <property type="entry name" value="WD40"/>
    <property type="match status" value="1"/>
</dbReference>
<evidence type="ECO:0000256" key="7">
    <source>
        <dbReference type="ARBA" id="ARBA00047551"/>
    </source>
</evidence>
<keyword evidence="3" id="KW-0677">Repeat</keyword>
<accession>A0A286US19</accession>
<dbReference type="InterPro" id="IPR036322">
    <property type="entry name" value="WD40_repeat_dom_sf"/>
</dbReference>
<evidence type="ECO:0000256" key="8">
    <source>
        <dbReference type="SAM" id="MobiDB-lite"/>
    </source>
</evidence>
<evidence type="ECO:0000256" key="3">
    <source>
        <dbReference type="ARBA" id="ARBA00022737"/>
    </source>
</evidence>
<evidence type="ECO:0000313" key="10">
    <source>
        <dbReference type="EMBL" id="PAV22388.1"/>
    </source>
</evidence>
<name>A0A286US19_9AGAM</name>
<comment type="caution">
    <text evidence="10">The sequence shown here is derived from an EMBL/GenBank/DDBJ whole genome shotgun (WGS) entry which is preliminary data.</text>
</comment>
<dbReference type="PANTHER" id="PTHR46042:SF1">
    <property type="entry name" value="DIPHTHINE METHYLTRANSFERASE"/>
    <property type="match status" value="1"/>
</dbReference>
<reference evidence="10 11" key="1">
    <citation type="journal article" date="2017" name="Mol. Ecol.">
        <title>Comparative and population genomic landscape of Phellinus noxius: A hypervariable fungus causing root rot in trees.</title>
        <authorList>
            <person name="Chung C.L."/>
            <person name="Lee T.J."/>
            <person name="Akiba M."/>
            <person name="Lee H.H."/>
            <person name="Kuo T.H."/>
            <person name="Liu D."/>
            <person name="Ke H.M."/>
            <person name="Yokoi T."/>
            <person name="Roa M.B."/>
            <person name="Lu M.J."/>
            <person name="Chang Y.Y."/>
            <person name="Ann P.J."/>
            <person name="Tsai J.N."/>
            <person name="Chen C.Y."/>
            <person name="Tzean S.S."/>
            <person name="Ota Y."/>
            <person name="Hattori T."/>
            <person name="Sahashi N."/>
            <person name="Liou R.F."/>
            <person name="Kikuchi T."/>
            <person name="Tsai I.J."/>
        </authorList>
    </citation>
    <scope>NUCLEOTIDE SEQUENCE [LARGE SCALE GENOMIC DNA]</scope>
    <source>
        <strain evidence="10 11">FFPRI411160</strain>
    </source>
</reference>
<dbReference type="GO" id="GO:0017183">
    <property type="term" value="P:protein histidyl modification to diphthamide"/>
    <property type="evidence" value="ECO:0007669"/>
    <property type="project" value="TreeGrafter"/>
</dbReference>
<evidence type="ECO:0000256" key="1">
    <source>
        <dbReference type="ARBA" id="ARBA00005156"/>
    </source>
</evidence>
<dbReference type="EMBL" id="NBII01000002">
    <property type="protein sequence ID" value="PAV22388.1"/>
    <property type="molecule type" value="Genomic_DNA"/>
</dbReference>
<evidence type="ECO:0000256" key="5">
    <source>
        <dbReference type="ARBA" id="ARBA00038092"/>
    </source>
</evidence>
<comment type="pathway">
    <text evidence="1">Protein modification; peptidyl-diphthamide biosynthesis.</text>
</comment>
<protein>
    <recommendedName>
        <fullName evidence="6">methylated diphthine methylhydrolase</fullName>
        <ecNumber evidence="6">3.1.1.97</ecNumber>
    </recommendedName>
</protein>
<dbReference type="OrthoDB" id="1930760at2759"/>
<dbReference type="EC" id="3.1.1.97" evidence="6"/>
<feature type="region of interest" description="Disordered" evidence="8">
    <location>
        <begin position="39"/>
        <end position="58"/>
    </location>
</feature>
<evidence type="ECO:0000313" key="11">
    <source>
        <dbReference type="Proteomes" id="UP000217199"/>
    </source>
</evidence>
<comment type="similarity">
    <text evidence="5">Belongs to the DPH7 family.</text>
</comment>
<dbReference type="InParanoid" id="A0A286US19"/>
<evidence type="ECO:0000256" key="4">
    <source>
        <dbReference type="ARBA" id="ARBA00022801"/>
    </source>
</evidence>
<dbReference type="InterPro" id="IPR052415">
    <property type="entry name" value="Diphthine_MTase"/>
</dbReference>
<organism evidence="10 11">
    <name type="scientific">Pyrrhoderma noxium</name>
    <dbReference type="NCBI Taxonomy" id="2282107"/>
    <lineage>
        <taxon>Eukaryota</taxon>
        <taxon>Fungi</taxon>
        <taxon>Dikarya</taxon>
        <taxon>Basidiomycota</taxon>
        <taxon>Agaricomycotina</taxon>
        <taxon>Agaricomycetes</taxon>
        <taxon>Hymenochaetales</taxon>
        <taxon>Hymenochaetaceae</taxon>
        <taxon>Pyrrhoderma</taxon>
    </lineage>
</organism>
<dbReference type="Proteomes" id="UP000217199">
    <property type="component" value="Unassembled WGS sequence"/>
</dbReference>
<dbReference type="FunCoup" id="A0A286US19">
    <property type="interactions" value="860"/>
</dbReference>
<evidence type="ECO:0000256" key="2">
    <source>
        <dbReference type="ARBA" id="ARBA00022574"/>
    </source>
</evidence>
<dbReference type="Gene3D" id="2.130.10.10">
    <property type="entry name" value="YVTN repeat-like/Quinoprotein amine dehydrogenase"/>
    <property type="match status" value="1"/>
</dbReference>
<keyword evidence="2" id="KW-0853">WD repeat</keyword>
<comment type="catalytic activity">
    <reaction evidence="7">
        <text>diphthine methyl ester-[translation elongation factor 2] + H2O = diphthine-[translation elongation factor 2] + methanol + H(+)</text>
        <dbReference type="Rhea" id="RHEA:42656"/>
        <dbReference type="Rhea" id="RHEA-COMP:10172"/>
        <dbReference type="Rhea" id="RHEA-COMP:10173"/>
        <dbReference type="ChEBI" id="CHEBI:15377"/>
        <dbReference type="ChEBI" id="CHEBI:15378"/>
        <dbReference type="ChEBI" id="CHEBI:17790"/>
        <dbReference type="ChEBI" id="CHEBI:79005"/>
        <dbReference type="ChEBI" id="CHEBI:82696"/>
        <dbReference type="EC" id="3.1.1.97"/>
    </reaction>
</comment>
<keyword evidence="11" id="KW-1185">Reference proteome</keyword>